<dbReference type="Proteomes" id="UP000010847">
    <property type="component" value="Chromosome"/>
</dbReference>
<accession>W0EGA1</accession>
<proteinExistence type="predicted"/>
<reference evidence="2 3" key="1">
    <citation type="submission" date="2013-12" db="EMBL/GenBank/DDBJ databases">
        <authorList>
            <consortium name="DOE Joint Genome Institute"/>
            <person name="Smidt H."/>
            <person name="Huntemann M."/>
            <person name="Han J."/>
            <person name="Chen A."/>
            <person name="Kyrpides N."/>
            <person name="Mavromatis K."/>
            <person name="Markowitz V."/>
            <person name="Palaniappan K."/>
            <person name="Ivanova N."/>
            <person name="Schaumberg A."/>
            <person name="Pati A."/>
            <person name="Liolios K."/>
            <person name="Nordberg H.P."/>
            <person name="Cantor M.N."/>
            <person name="Hua S.X."/>
            <person name="Woyke T."/>
        </authorList>
    </citation>
    <scope>NUCLEOTIDE SEQUENCE [LARGE SCALE GENOMIC DNA]</scope>
    <source>
        <strain evidence="3">DSM 15288</strain>
    </source>
</reference>
<dbReference type="KEGG" id="dmt:DESME_08680"/>
<sequence>MSTEQSFLHLFFNTEDEDLWEKLRNLPAEKCSEFTKMALREFFQAHPDLMQTKLSATAVADEVLKEGTVGVDEENGVSVNENSGDDFEDFPEPVEFSLESLFELNPVEVIPDPVQNLLSIIGKEEDEEVLRLFRRTDEHKEE</sequence>
<protein>
    <submittedName>
        <fullName evidence="2">Uncharacterized protein</fullName>
    </submittedName>
</protein>
<dbReference type="HOGENOM" id="CLU_1812673_0_0_9"/>
<dbReference type="AlphaFoldDB" id="W0EGA1"/>
<evidence type="ECO:0000313" key="2">
    <source>
        <dbReference type="EMBL" id="AHF08548.1"/>
    </source>
</evidence>
<keyword evidence="3" id="KW-1185">Reference proteome</keyword>
<dbReference type="RefSeq" id="WP_006718634.1">
    <property type="nucleotide sequence ID" value="NZ_CP007032.1"/>
</dbReference>
<dbReference type="EMBL" id="CP007032">
    <property type="protein sequence ID" value="AHF08548.1"/>
    <property type="molecule type" value="Genomic_DNA"/>
</dbReference>
<evidence type="ECO:0000256" key="1">
    <source>
        <dbReference type="SAM" id="MobiDB-lite"/>
    </source>
</evidence>
<dbReference type="STRING" id="871968.DESME_08680"/>
<evidence type="ECO:0000313" key="3">
    <source>
        <dbReference type="Proteomes" id="UP000010847"/>
    </source>
</evidence>
<name>W0EGA1_9FIRM</name>
<gene>
    <name evidence="2" type="ORF">DESME_08680</name>
</gene>
<organism evidence="2 3">
    <name type="scientific">Desulfitobacterium metallireducens DSM 15288</name>
    <dbReference type="NCBI Taxonomy" id="871968"/>
    <lineage>
        <taxon>Bacteria</taxon>
        <taxon>Bacillati</taxon>
        <taxon>Bacillota</taxon>
        <taxon>Clostridia</taxon>
        <taxon>Eubacteriales</taxon>
        <taxon>Desulfitobacteriaceae</taxon>
        <taxon>Desulfitobacterium</taxon>
    </lineage>
</organism>
<feature type="region of interest" description="Disordered" evidence="1">
    <location>
        <begin position="71"/>
        <end position="90"/>
    </location>
</feature>